<comment type="caution">
    <text evidence="1">The sequence shown here is derived from an EMBL/GenBank/DDBJ whole genome shotgun (WGS) entry which is preliminary data.</text>
</comment>
<organism evidence="1">
    <name type="scientific">Prevotella amnii</name>
    <dbReference type="NCBI Taxonomy" id="419005"/>
    <lineage>
        <taxon>Bacteria</taxon>
        <taxon>Pseudomonadati</taxon>
        <taxon>Bacteroidota</taxon>
        <taxon>Bacteroidia</taxon>
        <taxon>Bacteroidales</taxon>
        <taxon>Prevotellaceae</taxon>
        <taxon>Prevotella</taxon>
    </lineage>
</organism>
<reference evidence="1 2" key="1">
    <citation type="submission" date="2016-01" db="EMBL/GenBank/DDBJ databases">
        <authorList>
            <person name="Oliw E.H."/>
        </authorList>
    </citation>
    <scope>NUCLEOTIDE SEQUENCE [LARGE SCALE GENOMIC DNA]</scope>
    <source>
        <strain evidence="1 2">DNF00307</strain>
    </source>
</reference>
<dbReference type="Pfam" id="PF02482">
    <property type="entry name" value="Ribosomal_S30AE"/>
    <property type="match status" value="1"/>
</dbReference>
<dbReference type="InterPro" id="IPR003489">
    <property type="entry name" value="RHF/RaiA"/>
</dbReference>
<sequence length="113" mass="13038">MPIQGLNYKKKEVIMEIFIRSIHFDATEKLQAFINKKVEKLEKSYDEIQKVEVQLKVEKPASALNKTTSINIVVPGTTLFVEKTSDTFEESVDMCLDAVKVQLAKYKEKQRSR</sequence>
<dbReference type="InterPro" id="IPR036567">
    <property type="entry name" value="RHF-like"/>
</dbReference>
<gene>
    <name evidence="1" type="ORF">HMPREF1860_01723</name>
</gene>
<dbReference type="PATRIC" id="fig|419005.5.peg.1715"/>
<proteinExistence type="predicted"/>
<dbReference type="AlphaFoldDB" id="A0A134B6X0"/>
<evidence type="ECO:0000313" key="2">
    <source>
        <dbReference type="Proteomes" id="UP000070531"/>
    </source>
</evidence>
<name>A0A134B6X0_9BACT</name>
<dbReference type="NCBIfam" id="TIGR00741">
    <property type="entry name" value="yfiA"/>
    <property type="match status" value="1"/>
</dbReference>
<dbReference type="Gene3D" id="3.30.160.100">
    <property type="entry name" value="Ribosome hibernation promotion factor-like"/>
    <property type="match status" value="1"/>
</dbReference>
<dbReference type="SUPFAM" id="SSF69754">
    <property type="entry name" value="Ribosome binding protein Y (YfiA homologue)"/>
    <property type="match status" value="1"/>
</dbReference>
<protein>
    <submittedName>
        <fullName evidence="1">Ribosomal subunit interface protein</fullName>
    </submittedName>
</protein>
<dbReference type="Proteomes" id="UP000070531">
    <property type="component" value="Unassembled WGS sequence"/>
</dbReference>
<evidence type="ECO:0000313" key="1">
    <source>
        <dbReference type="EMBL" id="KXB75682.1"/>
    </source>
</evidence>
<dbReference type="EMBL" id="LSDL01000114">
    <property type="protein sequence ID" value="KXB75682.1"/>
    <property type="molecule type" value="Genomic_DNA"/>
</dbReference>
<dbReference type="STRING" id="419005.HMPREF1860_01723"/>
<accession>A0A134B6X0</accession>